<dbReference type="Proteomes" id="UP000184480">
    <property type="component" value="Unassembled WGS sequence"/>
</dbReference>
<sequence length="165" mass="18860">MEKQNDTNPIQTKSPHFYDNLTASLDNEILIALAYDRYKREKIKVIKDFRDSGMNSKNIDKKMKEWQKTECNKVDLYIDKATSTYAKSMQIALEGPSKELAEERNAFRNSVAHFCPKRETRTSSFLWSVGASVVAWLITILIVLIAWVSRLPKGTSDRLIALISG</sequence>
<dbReference type="RefSeq" id="WP_062184193.1">
    <property type="nucleotide sequence ID" value="NZ_BBXL01000026.1"/>
</dbReference>
<evidence type="ECO:0000313" key="2">
    <source>
        <dbReference type="EMBL" id="SHG31271.1"/>
    </source>
</evidence>
<evidence type="ECO:0000313" key="3">
    <source>
        <dbReference type="Proteomes" id="UP000184480"/>
    </source>
</evidence>
<accession>A0A1M5ISM5</accession>
<keyword evidence="1" id="KW-1133">Transmembrane helix</keyword>
<reference evidence="3" key="1">
    <citation type="submission" date="2016-11" db="EMBL/GenBank/DDBJ databases">
        <authorList>
            <person name="Varghese N."/>
            <person name="Submissions S."/>
        </authorList>
    </citation>
    <scope>NUCLEOTIDE SEQUENCE [LARGE SCALE GENOMIC DNA]</scope>
    <source>
        <strain evidence="3">DSM 27370</strain>
    </source>
</reference>
<keyword evidence="3" id="KW-1185">Reference proteome</keyword>
<keyword evidence="1" id="KW-0812">Transmembrane</keyword>
<organism evidence="2 3">
    <name type="scientific">Dysgonomonas macrotermitis</name>
    <dbReference type="NCBI Taxonomy" id="1346286"/>
    <lineage>
        <taxon>Bacteria</taxon>
        <taxon>Pseudomonadati</taxon>
        <taxon>Bacteroidota</taxon>
        <taxon>Bacteroidia</taxon>
        <taxon>Bacteroidales</taxon>
        <taxon>Dysgonomonadaceae</taxon>
        <taxon>Dysgonomonas</taxon>
    </lineage>
</organism>
<gene>
    <name evidence="2" type="ORF">SAMN05444362_1214</name>
</gene>
<proteinExistence type="predicted"/>
<protein>
    <submittedName>
        <fullName evidence="2">Uncharacterized protein</fullName>
    </submittedName>
</protein>
<evidence type="ECO:0000256" key="1">
    <source>
        <dbReference type="SAM" id="Phobius"/>
    </source>
</evidence>
<dbReference type="EMBL" id="FQUC01000021">
    <property type="protein sequence ID" value="SHG31271.1"/>
    <property type="molecule type" value="Genomic_DNA"/>
</dbReference>
<name>A0A1M5ISM5_9BACT</name>
<feature type="transmembrane region" description="Helical" evidence="1">
    <location>
        <begin position="125"/>
        <end position="148"/>
    </location>
</feature>
<dbReference type="AlphaFoldDB" id="A0A1M5ISM5"/>
<keyword evidence="1" id="KW-0472">Membrane</keyword>